<dbReference type="EMBL" id="LZMS01000069">
    <property type="protein sequence ID" value="OBX61460.1"/>
    <property type="molecule type" value="Genomic_DNA"/>
</dbReference>
<accession>A0A1B8PYZ2</accession>
<reference evidence="1 2" key="1">
    <citation type="submission" date="2016-06" db="EMBL/GenBank/DDBJ databases">
        <title>Draft genome of Moraxella lacunata CCUG 57757A.</title>
        <authorList>
            <person name="Salva-Serra F."/>
            <person name="Engstrom-Jakobsson H."/>
            <person name="Thorell K."/>
            <person name="Gonzales-Siles L."/>
            <person name="Karlsson R."/>
            <person name="Boulund F."/>
            <person name="Engstrand L."/>
            <person name="Kristiansson E."/>
            <person name="Moore E."/>
        </authorList>
    </citation>
    <scope>NUCLEOTIDE SEQUENCE [LARGE SCALE GENOMIC DNA]</scope>
    <source>
        <strain evidence="1 2">CCUG 57757A</strain>
    </source>
</reference>
<dbReference type="Proteomes" id="UP000092607">
    <property type="component" value="Unassembled WGS sequence"/>
</dbReference>
<name>A0A1B8PYZ2_MORLA</name>
<evidence type="ECO:0000313" key="1">
    <source>
        <dbReference type="EMBL" id="OBX61460.1"/>
    </source>
</evidence>
<evidence type="ECO:0000313" key="2">
    <source>
        <dbReference type="Proteomes" id="UP000092607"/>
    </source>
</evidence>
<evidence type="ECO:0008006" key="3">
    <source>
        <dbReference type="Google" id="ProtNLM"/>
    </source>
</evidence>
<protein>
    <recommendedName>
        <fullName evidence="3">Lipoprotein</fullName>
    </recommendedName>
</protein>
<dbReference type="AlphaFoldDB" id="A0A1B8PYZ2"/>
<proteinExistence type="predicted"/>
<sequence>MVKCTKIFLLILSLIIISCKEINNFPNVTNQNICTDKEISTSVKVPIPITLTDKMREKAKDGIISGNLLRERMEKYHFNTLFEDDEINNNRVTFDGFGYLYYQSKENTNFIRMSISGSIGLGSGRNNNFSMNYIDYDFANHTISDNKTILFEQEKKELITLLSIVIDDPFKSEQILSELESIYQEKLDKKEFLAQDIVVANVEHQGRLFELMGIYSVDTKNPKCQENRLTSFSVT</sequence>
<organism evidence="1 2">
    <name type="scientific">Moraxella lacunata</name>
    <dbReference type="NCBI Taxonomy" id="477"/>
    <lineage>
        <taxon>Bacteria</taxon>
        <taxon>Pseudomonadati</taxon>
        <taxon>Pseudomonadota</taxon>
        <taxon>Gammaproteobacteria</taxon>
        <taxon>Moraxellales</taxon>
        <taxon>Moraxellaceae</taxon>
        <taxon>Moraxella</taxon>
    </lineage>
</organism>
<dbReference type="PROSITE" id="PS51257">
    <property type="entry name" value="PROKAR_LIPOPROTEIN"/>
    <property type="match status" value="1"/>
</dbReference>
<dbReference type="RefSeq" id="WP_065256160.1">
    <property type="nucleotide sequence ID" value="NZ_JARDJM010000029.1"/>
</dbReference>
<comment type="caution">
    <text evidence="1">The sequence shown here is derived from an EMBL/GenBank/DDBJ whole genome shotgun (WGS) entry which is preliminary data.</text>
</comment>
<gene>
    <name evidence="1" type="ORF">A9309_08415</name>
</gene>